<dbReference type="Proteomes" id="UP000809621">
    <property type="component" value="Unassembled WGS sequence"/>
</dbReference>
<accession>A0ABS2HH75</accession>
<evidence type="ECO:0000313" key="1">
    <source>
        <dbReference type="EMBL" id="MBM7036431.1"/>
    </source>
</evidence>
<sequence length="63" mass="7327">MDLAKFESMDVVMLMSIINMKLRDDFGGQLDQFVAFYDISRDELEKKLAKGGFEYLPEVGQFR</sequence>
<proteinExistence type="predicted"/>
<dbReference type="Pfam" id="PF14056">
    <property type="entry name" value="DUF4250"/>
    <property type="match status" value="1"/>
</dbReference>
<dbReference type="InterPro" id="IPR025346">
    <property type="entry name" value="DUF4250"/>
</dbReference>
<keyword evidence="2" id="KW-1185">Reference proteome</keyword>
<organism evidence="1 2">
    <name type="scientific">Vibrio ulleungensis</name>
    <dbReference type="NCBI Taxonomy" id="2807619"/>
    <lineage>
        <taxon>Bacteria</taxon>
        <taxon>Pseudomonadati</taxon>
        <taxon>Pseudomonadota</taxon>
        <taxon>Gammaproteobacteria</taxon>
        <taxon>Vibrionales</taxon>
        <taxon>Vibrionaceae</taxon>
        <taxon>Vibrio</taxon>
    </lineage>
</organism>
<comment type="caution">
    <text evidence="1">The sequence shown here is derived from an EMBL/GenBank/DDBJ whole genome shotgun (WGS) entry which is preliminary data.</text>
</comment>
<reference evidence="1 2" key="1">
    <citation type="submission" date="2021-02" db="EMBL/GenBank/DDBJ databases">
        <authorList>
            <person name="Park J.-S."/>
        </authorList>
    </citation>
    <scope>NUCLEOTIDE SEQUENCE [LARGE SCALE GENOMIC DNA]</scope>
    <source>
        <strain evidence="1 2">188UL20-2</strain>
    </source>
</reference>
<gene>
    <name evidence="1" type="ORF">JQC93_08425</name>
</gene>
<name>A0ABS2HH75_9VIBR</name>
<dbReference type="EMBL" id="JAFEUM010000002">
    <property type="protein sequence ID" value="MBM7036431.1"/>
    <property type="molecule type" value="Genomic_DNA"/>
</dbReference>
<protein>
    <submittedName>
        <fullName evidence="1">DUF4250 domain-containing protein</fullName>
    </submittedName>
</protein>
<evidence type="ECO:0000313" key="2">
    <source>
        <dbReference type="Proteomes" id="UP000809621"/>
    </source>
</evidence>
<dbReference type="RefSeq" id="WP_205157989.1">
    <property type="nucleotide sequence ID" value="NZ_JAFEUM010000002.1"/>
</dbReference>